<dbReference type="Proteomes" id="UP000657421">
    <property type="component" value="Unassembled WGS sequence"/>
</dbReference>
<gene>
    <name evidence="2" type="ORF">H8716_13910</name>
</gene>
<keyword evidence="1" id="KW-0732">Signal</keyword>
<name>A0ABR7NCN6_9FIRM</name>
<evidence type="ECO:0000313" key="3">
    <source>
        <dbReference type="Proteomes" id="UP000657421"/>
    </source>
</evidence>
<dbReference type="EMBL" id="JACRSZ010000016">
    <property type="protein sequence ID" value="MBC8574166.1"/>
    <property type="molecule type" value="Genomic_DNA"/>
</dbReference>
<proteinExistence type="predicted"/>
<feature type="chain" id="PRO_5047287966" evidence="1">
    <location>
        <begin position="24"/>
        <end position="161"/>
    </location>
</feature>
<dbReference type="InterPro" id="IPR025648">
    <property type="entry name" value="DUF4358"/>
</dbReference>
<dbReference type="RefSeq" id="WP_249309670.1">
    <property type="nucleotide sequence ID" value="NZ_JACRSZ010000016.1"/>
</dbReference>
<protein>
    <submittedName>
        <fullName evidence="2">DUF4358 domain-containing protein</fullName>
    </submittedName>
</protein>
<accession>A0ABR7NCN6</accession>
<evidence type="ECO:0000256" key="1">
    <source>
        <dbReference type="SAM" id="SignalP"/>
    </source>
</evidence>
<sequence>MKNKTKALVLACLCIFATLMLTACGGKSSSDSADVTVDAKQLCKDLEGTIDSEVSEVSSDVIASTYFFDMDKIEESVAALNSGSNACEVVVLKCKDASYTSEAEDLLKKRVESQSELFASYNAPEVAKLDAAIIKAKGNYVVYCVTDDTDKANEIIKNAGF</sequence>
<evidence type="ECO:0000313" key="2">
    <source>
        <dbReference type="EMBL" id="MBC8574166.1"/>
    </source>
</evidence>
<dbReference type="Pfam" id="PF14270">
    <property type="entry name" value="DUF4358"/>
    <property type="match status" value="1"/>
</dbReference>
<comment type="caution">
    <text evidence="2">The sequence shown here is derived from an EMBL/GenBank/DDBJ whole genome shotgun (WGS) entry which is preliminary data.</text>
</comment>
<feature type="signal peptide" evidence="1">
    <location>
        <begin position="1"/>
        <end position="23"/>
    </location>
</feature>
<reference evidence="2 3" key="1">
    <citation type="submission" date="2020-08" db="EMBL/GenBank/DDBJ databases">
        <title>Genome public.</title>
        <authorList>
            <person name="Liu C."/>
            <person name="Sun Q."/>
        </authorList>
    </citation>
    <scope>NUCLEOTIDE SEQUENCE [LARGE SCALE GENOMIC DNA]</scope>
    <source>
        <strain evidence="2 3">NSJ-46</strain>
    </source>
</reference>
<dbReference type="PROSITE" id="PS51257">
    <property type="entry name" value="PROKAR_LIPOPROTEIN"/>
    <property type="match status" value="1"/>
</dbReference>
<organism evidence="2 3">
    <name type="scientific">Jingyaoa shaoxingensis</name>
    <dbReference type="NCBI Taxonomy" id="2763671"/>
    <lineage>
        <taxon>Bacteria</taxon>
        <taxon>Bacillati</taxon>
        <taxon>Bacillota</taxon>
        <taxon>Clostridia</taxon>
        <taxon>Lachnospirales</taxon>
        <taxon>Lachnospiraceae</taxon>
        <taxon>Jingyaoa</taxon>
    </lineage>
</organism>
<keyword evidence="3" id="KW-1185">Reference proteome</keyword>